<organism evidence="2 3">
    <name type="scientific">Mycobacterium avium (strain 104)</name>
    <dbReference type="NCBI Taxonomy" id="243243"/>
    <lineage>
        <taxon>Bacteria</taxon>
        <taxon>Bacillati</taxon>
        <taxon>Actinomycetota</taxon>
        <taxon>Actinomycetes</taxon>
        <taxon>Mycobacteriales</taxon>
        <taxon>Mycobacteriaceae</taxon>
        <taxon>Mycobacterium</taxon>
        <taxon>Mycobacterium avium complex (MAC)</taxon>
    </lineage>
</organism>
<gene>
    <name evidence="2" type="ordered locus">MAV_1181</name>
</gene>
<dbReference type="RefSeq" id="WP_011723984.1">
    <property type="nucleotide sequence ID" value="NC_008595.1"/>
</dbReference>
<evidence type="ECO:0000313" key="2">
    <source>
        <dbReference type="EMBL" id="ABK66756.1"/>
    </source>
</evidence>
<protein>
    <recommendedName>
        <fullName evidence="1">Methyltransferase type 12 domain-containing protein</fullName>
    </recommendedName>
</protein>
<evidence type="ECO:0000259" key="1">
    <source>
        <dbReference type="Pfam" id="PF08242"/>
    </source>
</evidence>
<dbReference type="KEGG" id="mav:MAV_1181"/>
<sequence length="403" mass="45163">MSEDARADGVSRQYDRWQYPPPVTDLDAWTTNHWDWFDPFWAHRLLWPDRDYRPGLDILIAGCGTFQAAVYAYTNRAAKVVAIDVSRTALDHQQFLKDKHRLHNLELHRLAIEEVAALDRDFDLIVSTGVLHHLADPLTGLTALGRCLRPDGVLGVMLYASYGRIGVEMLASVFRDLGLSQDEASVELVKEAVAALPADHPVHTYLKGARDLSTDGGLVDTFLHARQRSYTVEQCLELVAAAGLAFQGWLRNSPYYPHDALFGSAATQFQSALNRLPDTTLWSVMERLQPANATHFFLACRPERPRERYRIDFSSPTYLGYVPLLRTACLLSGDQIHLPGAKLTLTPAQLPFVQQVDGRRSIAEIIDGVAGAGRDDRAREFGRRLFDSLWRLDFLAMGLAPGR</sequence>
<evidence type="ECO:0000313" key="3">
    <source>
        <dbReference type="Proteomes" id="UP000001574"/>
    </source>
</evidence>
<dbReference type="Pfam" id="PF08242">
    <property type="entry name" value="Methyltransf_12"/>
    <property type="match status" value="1"/>
</dbReference>
<dbReference type="InterPro" id="IPR013217">
    <property type="entry name" value="Methyltransf_12"/>
</dbReference>
<dbReference type="HOGENOM" id="CLU_055977_0_0_11"/>
<dbReference type="SUPFAM" id="SSF53335">
    <property type="entry name" value="S-adenosyl-L-methionine-dependent methyltransferases"/>
    <property type="match status" value="1"/>
</dbReference>
<name>A0A0H2ZWI3_MYCA1</name>
<proteinExistence type="predicted"/>
<dbReference type="AlphaFoldDB" id="A0A0H2ZWI3"/>
<dbReference type="InterPro" id="IPR029063">
    <property type="entry name" value="SAM-dependent_MTases_sf"/>
</dbReference>
<accession>A0A0H2ZWI3</accession>
<feature type="domain" description="Methyltransferase type 12" evidence="1">
    <location>
        <begin position="61"/>
        <end position="154"/>
    </location>
</feature>
<dbReference type="CDD" id="cd02440">
    <property type="entry name" value="AdoMet_MTases"/>
    <property type="match status" value="1"/>
</dbReference>
<reference evidence="2 3" key="1">
    <citation type="submission" date="2006-10" db="EMBL/GenBank/DDBJ databases">
        <authorList>
            <person name="Fleischmann R.D."/>
            <person name="Dodson R.J."/>
            <person name="Haft D.H."/>
            <person name="Merkel J.S."/>
            <person name="Nelson W.C."/>
            <person name="Fraser C.M."/>
        </authorList>
    </citation>
    <scope>NUCLEOTIDE SEQUENCE [LARGE SCALE GENOMIC DNA]</scope>
    <source>
        <strain evidence="2 3">104</strain>
    </source>
</reference>
<dbReference type="EMBL" id="CP000479">
    <property type="protein sequence ID" value="ABK66756.1"/>
    <property type="molecule type" value="Genomic_DNA"/>
</dbReference>
<dbReference type="Gene3D" id="3.40.50.150">
    <property type="entry name" value="Vaccinia Virus protein VP39"/>
    <property type="match status" value="1"/>
</dbReference>
<dbReference type="Proteomes" id="UP000001574">
    <property type="component" value="Chromosome"/>
</dbReference>